<evidence type="ECO:0000313" key="2">
    <source>
        <dbReference type="Proteomes" id="UP001164539"/>
    </source>
</evidence>
<name>A0ACC1XYB7_MELAZ</name>
<dbReference type="Proteomes" id="UP001164539">
    <property type="component" value="Chromosome 7"/>
</dbReference>
<comment type="caution">
    <text evidence="1">The sequence shown here is derived from an EMBL/GenBank/DDBJ whole genome shotgun (WGS) entry which is preliminary data.</text>
</comment>
<keyword evidence="2" id="KW-1185">Reference proteome</keyword>
<reference evidence="1 2" key="1">
    <citation type="journal article" date="2023" name="Science">
        <title>Complex scaffold remodeling in plant triterpene biosynthesis.</title>
        <authorList>
            <person name="De La Pena R."/>
            <person name="Hodgson H."/>
            <person name="Liu J.C."/>
            <person name="Stephenson M.J."/>
            <person name="Martin A.C."/>
            <person name="Owen C."/>
            <person name="Harkess A."/>
            <person name="Leebens-Mack J."/>
            <person name="Jimenez L.E."/>
            <person name="Osbourn A."/>
            <person name="Sattely E.S."/>
        </authorList>
    </citation>
    <scope>NUCLEOTIDE SEQUENCE [LARGE SCALE GENOMIC DNA]</scope>
    <source>
        <strain evidence="2">cv. JPN11</strain>
        <tissue evidence="1">Leaf</tissue>
    </source>
</reference>
<organism evidence="1 2">
    <name type="scientific">Melia azedarach</name>
    <name type="common">Chinaberry tree</name>
    <dbReference type="NCBI Taxonomy" id="155640"/>
    <lineage>
        <taxon>Eukaryota</taxon>
        <taxon>Viridiplantae</taxon>
        <taxon>Streptophyta</taxon>
        <taxon>Embryophyta</taxon>
        <taxon>Tracheophyta</taxon>
        <taxon>Spermatophyta</taxon>
        <taxon>Magnoliopsida</taxon>
        <taxon>eudicotyledons</taxon>
        <taxon>Gunneridae</taxon>
        <taxon>Pentapetalae</taxon>
        <taxon>rosids</taxon>
        <taxon>malvids</taxon>
        <taxon>Sapindales</taxon>
        <taxon>Meliaceae</taxon>
        <taxon>Melia</taxon>
    </lineage>
</organism>
<dbReference type="EMBL" id="CM051400">
    <property type="protein sequence ID" value="KAJ4715275.1"/>
    <property type="molecule type" value="Genomic_DNA"/>
</dbReference>
<evidence type="ECO:0000313" key="1">
    <source>
        <dbReference type="EMBL" id="KAJ4715275.1"/>
    </source>
</evidence>
<accession>A0ACC1XYB7</accession>
<protein>
    <submittedName>
        <fullName evidence="1">Uncharacterized protein</fullName>
    </submittedName>
</protein>
<sequence length="322" mass="36293">MYNSRNMNKIKPFNTIPALNYKLTIFQRGKNKGNKMSSLEEEEKFVQMVHDFIESSEDSESSSSYSSSSKCFFSRHQNHQPSYHLTLLQEILRSGTADAAEKEVLEFVKKHLRSRRETQKSSSGLKKCLVKKLKMEGFNASLCHTSWSTSLGCPAGEYEYIDIILEDHQHQEPKRLIVDIDFKSQFELARPTPAYKELTNTLPTVFVGKEEKLNKIITLLCTAAKQSLKERGLHFPPWRTTTYMQSKWLSECQKFPATIAESTFGRSASSHEQQEQKGVGNISVVGKKKLMGKKRSDFGNGGGSGGCSGLSSQFANMSINCC</sequence>
<proteinExistence type="predicted"/>
<gene>
    <name evidence="1" type="ORF">OWV82_013651</name>
</gene>